<dbReference type="PANTHER" id="PTHR11579:SF0">
    <property type="entry name" value="PROTEIN-L-ISOASPARTATE(D-ASPARTATE) O-METHYLTRANSFERASE"/>
    <property type="match status" value="1"/>
</dbReference>
<keyword evidence="5" id="KW-0963">Cytoplasm</keyword>
<evidence type="ECO:0000256" key="1">
    <source>
        <dbReference type="ARBA" id="ARBA00004496"/>
    </source>
</evidence>
<evidence type="ECO:0000256" key="3">
    <source>
        <dbReference type="ARBA" id="ARBA00011890"/>
    </source>
</evidence>
<dbReference type="OrthoDB" id="9798496at2"/>
<dbReference type="Pfam" id="PF01135">
    <property type="entry name" value="PCMT"/>
    <property type="match status" value="1"/>
</dbReference>
<dbReference type="GO" id="GO:0032259">
    <property type="term" value="P:methylation"/>
    <property type="evidence" value="ECO:0007669"/>
    <property type="project" value="UniProtKB-KW"/>
</dbReference>
<dbReference type="SUPFAM" id="SSF53335">
    <property type="entry name" value="S-adenosyl-L-methionine-dependent methyltransferases"/>
    <property type="match status" value="1"/>
</dbReference>
<dbReference type="EC" id="2.1.1.77" evidence="3"/>
<evidence type="ECO:0000256" key="9">
    <source>
        <dbReference type="ARBA" id="ARBA00030757"/>
    </source>
</evidence>
<evidence type="ECO:0000256" key="2">
    <source>
        <dbReference type="ARBA" id="ARBA00005369"/>
    </source>
</evidence>
<evidence type="ECO:0000256" key="10">
    <source>
        <dbReference type="ARBA" id="ARBA00031323"/>
    </source>
</evidence>
<proteinExistence type="inferred from homology"/>
<dbReference type="GO" id="GO:0004719">
    <property type="term" value="F:protein-L-isoaspartate (D-aspartate) O-methyltransferase activity"/>
    <property type="evidence" value="ECO:0007669"/>
    <property type="project" value="UniProtKB-EC"/>
</dbReference>
<dbReference type="InterPro" id="IPR000682">
    <property type="entry name" value="PCMT"/>
</dbReference>
<comment type="similarity">
    <text evidence="2">Belongs to the methyltransferase superfamily. L-isoaspartyl/D-aspartyl protein methyltransferase family.</text>
</comment>
<dbReference type="Gene3D" id="3.40.50.150">
    <property type="entry name" value="Vaccinia Virus protein VP39"/>
    <property type="match status" value="1"/>
</dbReference>
<keyword evidence="13" id="KW-1185">Reference proteome</keyword>
<organism evidence="12 13">
    <name type="scientific">Qipengyuania oceanensis</name>
    <dbReference type="NCBI Taxonomy" id="1463597"/>
    <lineage>
        <taxon>Bacteria</taxon>
        <taxon>Pseudomonadati</taxon>
        <taxon>Pseudomonadota</taxon>
        <taxon>Alphaproteobacteria</taxon>
        <taxon>Sphingomonadales</taxon>
        <taxon>Erythrobacteraceae</taxon>
        <taxon>Qipengyuania</taxon>
    </lineage>
</organism>
<reference evidence="12 13" key="1">
    <citation type="submission" date="2019-12" db="EMBL/GenBank/DDBJ databases">
        <title>Genomic-based taxomic classification of the family Erythrobacteraceae.</title>
        <authorList>
            <person name="Xu L."/>
        </authorList>
    </citation>
    <scope>NUCLEOTIDE SEQUENCE [LARGE SCALE GENOMIC DNA]</scope>
    <source>
        <strain evidence="12 13">MCCC 1A09965</strain>
    </source>
</reference>
<evidence type="ECO:0000313" key="12">
    <source>
        <dbReference type="EMBL" id="MXO63023.1"/>
    </source>
</evidence>
<evidence type="ECO:0000256" key="8">
    <source>
        <dbReference type="ARBA" id="ARBA00022691"/>
    </source>
</evidence>
<dbReference type="InterPro" id="IPR029063">
    <property type="entry name" value="SAM-dependent_MTases_sf"/>
</dbReference>
<dbReference type="RefSeq" id="WP_160673961.1">
    <property type="nucleotide sequence ID" value="NZ_WTYN01000001.1"/>
</dbReference>
<accession>A0A844YH45</accession>
<keyword evidence="7 12" id="KW-0808">Transferase</keyword>
<comment type="caution">
    <text evidence="12">The sequence shown here is derived from an EMBL/GenBank/DDBJ whole genome shotgun (WGS) entry which is preliminary data.</text>
</comment>
<dbReference type="AlphaFoldDB" id="A0A844YH45"/>
<keyword evidence="6 12" id="KW-0489">Methyltransferase</keyword>
<dbReference type="PANTHER" id="PTHR11579">
    <property type="entry name" value="PROTEIN-L-ISOASPARTATE O-METHYLTRANSFERASE"/>
    <property type="match status" value="1"/>
</dbReference>
<evidence type="ECO:0000256" key="11">
    <source>
        <dbReference type="ARBA" id="ARBA00031350"/>
    </source>
</evidence>
<keyword evidence="8" id="KW-0949">S-adenosyl-L-methionine</keyword>
<protein>
    <recommendedName>
        <fullName evidence="4">Protein-L-isoaspartate O-methyltransferase</fullName>
        <ecNumber evidence="3">2.1.1.77</ecNumber>
    </recommendedName>
    <alternativeName>
        <fullName evidence="11">L-isoaspartyl protein carboxyl methyltransferase</fullName>
    </alternativeName>
    <alternativeName>
        <fullName evidence="9">Protein L-isoaspartyl methyltransferase</fullName>
    </alternativeName>
    <alternativeName>
        <fullName evidence="10">Protein-beta-aspartate methyltransferase</fullName>
    </alternativeName>
</protein>
<evidence type="ECO:0000256" key="6">
    <source>
        <dbReference type="ARBA" id="ARBA00022603"/>
    </source>
</evidence>
<evidence type="ECO:0000256" key="4">
    <source>
        <dbReference type="ARBA" id="ARBA00013346"/>
    </source>
</evidence>
<evidence type="ECO:0000313" key="13">
    <source>
        <dbReference type="Proteomes" id="UP000445582"/>
    </source>
</evidence>
<evidence type="ECO:0000256" key="5">
    <source>
        <dbReference type="ARBA" id="ARBA00022490"/>
    </source>
</evidence>
<sequence>MTSTATQIDFAAARRAMVDSQLRTSGVNEDYVLARMGTVPREDFVPATARGTAYMDRAIPLGEGKFLSAPLVHARMLVEAEPRASDRVLLVDGGSGYLPELIRPLVGKLDVISPDEATGSSRKRATYSLLLVDGAIEDFPEALVKRVEQGGRVVTGIVKKGVTRLAVGRRVGARVSLLPLAEIGIALLPEFAKPKEWSF</sequence>
<dbReference type="Proteomes" id="UP000445582">
    <property type="component" value="Unassembled WGS sequence"/>
</dbReference>
<gene>
    <name evidence="12" type="ORF">GRI48_08375</name>
</gene>
<name>A0A844YH45_9SPHN</name>
<evidence type="ECO:0000256" key="7">
    <source>
        <dbReference type="ARBA" id="ARBA00022679"/>
    </source>
</evidence>
<dbReference type="GO" id="GO:0005737">
    <property type="term" value="C:cytoplasm"/>
    <property type="evidence" value="ECO:0007669"/>
    <property type="project" value="UniProtKB-SubCell"/>
</dbReference>
<dbReference type="EMBL" id="WTYN01000001">
    <property type="protein sequence ID" value="MXO63023.1"/>
    <property type="molecule type" value="Genomic_DNA"/>
</dbReference>
<comment type="subcellular location">
    <subcellularLocation>
        <location evidence="1">Cytoplasm</location>
    </subcellularLocation>
</comment>